<dbReference type="SUPFAM" id="SSF56112">
    <property type="entry name" value="Protein kinase-like (PK-like)"/>
    <property type="match status" value="1"/>
</dbReference>
<dbReference type="Gene3D" id="1.10.510.10">
    <property type="entry name" value="Transferase(Phosphotransferase) domain 1"/>
    <property type="match status" value="1"/>
</dbReference>
<evidence type="ECO:0000313" key="7">
    <source>
        <dbReference type="EMBL" id="CAL4805974.1"/>
    </source>
</evidence>
<sequence length="826" mass="91579">MAAAAVVPRFRLEKREVGQIKRSKAFQTVLQKEGNVTKSSYGTVLKGLMPYGRFCALKIFKGSKAMISLKQEVLIFNQIKDKLQEGMRQLFPSLLEVECKPQPFPYLALEFAGSSVSQVLIQNGAFTGSAMQRLATQLRSALQALHSIRILHLDLKPANILWVQETSCMKLADFGMPEMMGIEAASIRFDGYVSAPYRPPELWNTSSVDICKHLRPCVDIWSFGCVLFECATASPLMAPLPPARSCNHTVNAWCRSWDSLRQARMMTEPAARRLQARMLRWVFKGSSCSGGNKLMRGRARTEKSVFYSLLWMADVFAPHSLGKTSSVIVSDVAAPLSTWVHLAVQRSGQDLEFFMDGKLGGRAAVPAELTDEVLSQSRITLGGSVDGDPHRKLKGMVSNMRLTSDALYNKSKQFDIDPNLDQLLKTRFLLKSHFMDAVSGRRMRKSGNVTTRYDAEILMDTWKAEGLIDDDHNFTPPMNMTRVEVLRRLFPFEDPIFKTEFLGAFCARVVLQILKEITTIEDRLMDAVPLCDETATSPQCYKAVSYAFRQAVSIGRYGAELQPRCVQTVNEDFRGDFRCSERLEGLSWALDGFASQVAKARRICHDNDLSSPLLDLGACVGESLSATGYMFSAALLLESALGFDCPNPEFDEERPLTEALQLTCARDSTAIFRTTFLAGSKSVRAAGHCGGTDTFCGRSILRSAAALSGVGETGVFLRVFCHGATPCCQKNPDTDEIECECEPKDIIENKRDDKDDQQQCARFGGSTVKLLGSAALAATEAEGQCKFSKTAESTCQTTVPVARLVLQQHTAYQDSARWFWSVCVFF</sequence>
<comment type="caution">
    <text evidence="6">The sequence shown here is derived from an EMBL/GenBank/DDBJ whole genome shotgun (WGS) entry which is preliminary data.</text>
</comment>
<keyword evidence="2" id="KW-0547">Nucleotide-binding</keyword>
<dbReference type="Gene3D" id="2.60.120.200">
    <property type="match status" value="1"/>
</dbReference>
<evidence type="ECO:0000256" key="3">
    <source>
        <dbReference type="ARBA" id="ARBA00022777"/>
    </source>
</evidence>
<dbReference type="Pfam" id="PF13385">
    <property type="entry name" value="Laminin_G_3"/>
    <property type="match status" value="1"/>
</dbReference>
<dbReference type="OrthoDB" id="248923at2759"/>
<dbReference type="PANTHER" id="PTHR48016">
    <property type="entry name" value="MAP KINASE KINASE KINASE SSK2-RELATED-RELATED"/>
    <property type="match status" value="1"/>
</dbReference>
<accession>A0A9P1GPR1</accession>
<feature type="domain" description="Protein kinase" evidence="5">
    <location>
        <begin position="30"/>
        <end position="307"/>
    </location>
</feature>
<dbReference type="EMBL" id="CAMXCT010006706">
    <property type="protein sequence ID" value="CAI4018662.1"/>
    <property type="molecule type" value="Genomic_DNA"/>
</dbReference>
<organism evidence="6">
    <name type="scientific">Cladocopium goreaui</name>
    <dbReference type="NCBI Taxonomy" id="2562237"/>
    <lineage>
        <taxon>Eukaryota</taxon>
        <taxon>Sar</taxon>
        <taxon>Alveolata</taxon>
        <taxon>Dinophyceae</taxon>
        <taxon>Suessiales</taxon>
        <taxon>Symbiodiniaceae</taxon>
        <taxon>Cladocopium</taxon>
    </lineage>
</organism>
<proteinExistence type="predicted"/>
<name>A0A9P1GPR1_9DINO</name>
<reference evidence="6" key="1">
    <citation type="submission" date="2022-10" db="EMBL/GenBank/DDBJ databases">
        <authorList>
            <person name="Chen Y."/>
            <person name="Dougan E. K."/>
            <person name="Chan C."/>
            <person name="Rhodes N."/>
            <person name="Thang M."/>
        </authorList>
    </citation>
    <scope>NUCLEOTIDE SEQUENCE</scope>
</reference>
<evidence type="ECO:0000256" key="4">
    <source>
        <dbReference type="ARBA" id="ARBA00022840"/>
    </source>
</evidence>
<dbReference type="InterPro" id="IPR011009">
    <property type="entry name" value="Kinase-like_dom_sf"/>
</dbReference>
<dbReference type="GO" id="GO:0005524">
    <property type="term" value="F:ATP binding"/>
    <property type="evidence" value="ECO:0007669"/>
    <property type="project" value="UniProtKB-KW"/>
</dbReference>
<protein>
    <recommendedName>
        <fullName evidence="5">Protein kinase domain-containing protein</fullName>
    </recommendedName>
</protein>
<dbReference type="InterPro" id="IPR050538">
    <property type="entry name" value="MAP_kinase_kinase_kinase"/>
</dbReference>
<keyword evidence="3" id="KW-0418">Kinase</keyword>
<dbReference type="InterPro" id="IPR013320">
    <property type="entry name" value="ConA-like_dom_sf"/>
</dbReference>
<reference evidence="7 8" key="2">
    <citation type="submission" date="2024-05" db="EMBL/GenBank/DDBJ databases">
        <authorList>
            <person name="Chen Y."/>
            <person name="Shah S."/>
            <person name="Dougan E. K."/>
            <person name="Thang M."/>
            <person name="Chan C."/>
        </authorList>
    </citation>
    <scope>NUCLEOTIDE SEQUENCE [LARGE SCALE GENOMIC DNA]</scope>
</reference>
<dbReference type="AlphaFoldDB" id="A0A9P1GPR1"/>
<keyword evidence="4" id="KW-0067">ATP-binding</keyword>
<keyword evidence="1" id="KW-0808">Transferase</keyword>
<dbReference type="EMBL" id="CAMXCT030006706">
    <property type="protein sequence ID" value="CAL4805974.1"/>
    <property type="molecule type" value="Genomic_DNA"/>
</dbReference>
<evidence type="ECO:0000313" key="8">
    <source>
        <dbReference type="Proteomes" id="UP001152797"/>
    </source>
</evidence>
<evidence type="ECO:0000256" key="1">
    <source>
        <dbReference type="ARBA" id="ARBA00022679"/>
    </source>
</evidence>
<dbReference type="CDD" id="cd00180">
    <property type="entry name" value="PKc"/>
    <property type="match status" value="1"/>
</dbReference>
<dbReference type="PANTHER" id="PTHR48016:SF56">
    <property type="entry name" value="MAPKK KINASE"/>
    <property type="match status" value="1"/>
</dbReference>
<dbReference type="EMBL" id="CAMXCT020006706">
    <property type="protein sequence ID" value="CAL1172037.1"/>
    <property type="molecule type" value="Genomic_DNA"/>
</dbReference>
<evidence type="ECO:0000313" key="6">
    <source>
        <dbReference type="EMBL" id="CAI4018662.1"/>
    </source>
</evidence>
<dbReference type="SMART" id="SM00220">
    <property type="entry name" value="S_TKc"/>
    <property type="match status" value="1"/>
</dbReference>
<evidence type="ECO:0000256" key="2">
    <source>
        <dbReference type="ARBA" id="ARBA00022741"/>
    </source>
</evidence>
<dbReference type="Proteomes" id="UP001152797">
    <property type="component" value="Unassembled WGS sequence"/>
</dbReference>
<dbReference type="PROSITE" id="PS50011">
    <property type="entry name" value="PROTEIN_KINASE_DOM"/>
    <property type="match status" value="1"/>
</dbReference>
<dbReference type="InterPro" id="IPR000719">
    <property type="entry name" value="Prot_kinase_dom"/>
</dbReference>
<dbReference type="Pfam" id="PF00069">
    <property type="entry name" value="Pkinase"/>
    <property type="match status" value="1"/>
</dbReference>
<evidence type="ECO:0000259" key="5">
    <source>
        <dbReference type="PROSITE" id="PS50011"/>
    </source>
</evidence>
<gene>
    <name evidence="6" type="ORF">C1SCF055_LOCUS43212</name>
</gene>
<dbReference type="SUPFAM" id="SSF49899">
    <property type="entry name" value="Concanavalin A-like lectins/glucanases"/>
    <property type="match status" value="1"/>
</dbReference>
<dbReference type="GO" id="GO:0004672">
    <property type="term" value="F:protein kinase activity"/>
    <property type="evidence" value="ECO:0007669"/>
    <property type="project" value="InterPro"/>
</dbReference>
<keyword evidence="8" id="KW-1185">Reference proteome</keyword>